<feature type="compositionally biased region" description="Basic and acidic residues" evidence="1">
    <location>
        <begin position="122"/>
        <end position="145"/>
    </location>
</feature>
<proteinExistence type="predicted"/>
<feature type="compositionally biased region" description="Polar residues" evidence="1">
    <location>
        <begin position="97"/>
        <end position="121"/>
    </location>
</feature>
<evidence type="ECO:0000313" key="3">
    <source>
        <dbReference type="Proteomes" id="UP000822476"/>
    </source>
</evidence>
<reference evidence="2" key="1">
    <citation type="submission" date="2019-07" db="EMBL/GenBank/DDBJ databases">
        <title>Annotation for the trematode Paragonimus miyazaki's.</title>
        <authorList>
            <person name="Choi Y.-J."/>
        </authorList>
    </citation>
    <scope>NUCLEOTIDE SEQUENCE</scope>
    <source>
        <strain evidence="2">Japan</strain>
    </source>
</reference>
<dbReference type="OrthoDB" id="6242357at2759"/>
<name>A0A8S9Z0M5_9TREM</name>
<keyword evidence="3" id="KW-1185">Reference proteome</keyword>
<feature type="region of interest" description="Disordered" evidence="1">
    <location>
        <begin position="575"/>
        <end position="605"/>
    </location>
</feature>
<feature type="compositionally biased region" description="Polar residues" evidence="1">
    <location>
        <begin position="63"/>
        <end position="77"/>
    </location>
</feature>
<dbReference type="AlphaFoldDB" id="A0A8S9Z0M5"/>
<feature type="region of interest" description="Disordered" evidence="1">
    <location>
        <begin position="618"/>
        <end position="640"/>
    </location>
</feature>
<protein>
    <submittedName>
        <fullName evidence="2">Uncharacterized protein</fullName>
    </submittedName>
</protein>
<gene>
    <name evidence="2" type="ORF">EG68_03401</name>
</gene>
<organism evidence="2 3">
    <name type="scientific">Paragonimus skrjabini miyazakii</name>
    <dbReference type="NCBI Taxonomy" id="59628"/>
    <lineage>
        <taxon>Eukaryota</taxon>
        <taxon>Metazoa</taxon>
        <taxon>Spiralia</taxon>
        <taxon>Lophotrochozoa</taxon>
        <taxon>Platyhelminthes</taxon>
        <taxon>Trematoda</taxon>
        <taxon>Digenea</taxon>
        <taxon>Plagiorchiida</taxon>
        <taxon>Troglotremata</taxon>
        <taxon>Troglotrematidae</taxon>
        <taxon>Paragonimus</taxon>
    </lineage>
</organism>
<dbReference type="EMBL" id="JTDE01001392">
    <property type="protein sequence ID" value="KAF7259056.1"/>
    <property type="molecule type" value="Genomic_DNA"/>
</dbReference>
<feature type="region of interest" description="Disordered" evidence="1">
    <location>
        <begin position="446"/>
        <end position="478"/>
    </location>
</feature>
<accession>A0A8S9Z0M5</accession>
<sequence length="834" mass="96798">MSTYRLHLFRSLSHKPRVVERSRHVAKLPAESVSKDYHPMDATNPTDGLSPSPTPPPPMIESILSSENPTATSVSRTENIESEEDTMTTGDFEKINLNRSDVSGQLQSEEPTVVDQPTMSEPQDKTNRTQSESYKEYETFEDGKRRTVRTSFTERKEISHKVQRSVYGDASDATTSLGQREFTELPRIRPRLIDITRPGSKDSDERLPRTAVVNVKPTKSPVYQERVIETNPRSTPVGDVREIPTSRIGSVRSRIAVPANSVVSAQLHENMKKQYELEIAYWKNLSTGSQPLAEDQTSRDMLHRRIIMLESDLRDSKNVSEMVSDDLQNLRKQYEYVVNRTLQLESINRSLQDKIREYKSTHKKMIRDLQDKETLMEKLREAHSREKRSQLVRAEMEEEYSRLARDYEILRQTYNRKEQQIHGFFTERAELYRKLDELDYDKQQLETQLSTRSKRSTRSSRLSEGRIPSYRYGHLPRTLQMEEQRHEDDTYALNTEISSQINPPQSKSATLPGWKFEVKGDTQSKEVEGSNPVEQAGGLDPSGATTEQTLTQNDHNTAELNVDTTKQSAEEIIPTTTEGVEQQRPKEKTNGLNTSPGVASEPHLPSVPYYKHLVLDRRSGTDSPEDEFYGYPGPLPSRQTRDFEETSIRHHRSVVLRRSNVRKRADTDSPYPLDSHADNYRRLSRQRRPSSAYGYTYPLAGDFEIYRNPLPPRSTTSIGRLPSTDYLLRSPDREYSRSQRSPVRRWHLKYPDTPDPFKYELKRPNRLELAHMEDELNRLRREKRHLEKQYYSTHSVRYNTHSYSRHDELWESLTRISQDIRDLQARITAAKNVR</sequence>
<feature type="region of interest" description="Disordered" evidence="1">
    <location>
        <begin position="521"/>
        <end position="559"/>
    </location>
</feature>
<feature type="region of interest" description="Disordered" evidence="1">
    <location>
        <begin position="19"/>
        <end position="152"/>
    </location>
</feature>
<feature type="compositionally biased region" description="Polar residues" evidence="1">
    <location>
        <begin position="543"/>
        <end position="559"/>
    </location>
</feature>
<comment type="caution">
    <text evidence="2">The sequence shown here is derived from an EMBL/GenBank/DDBJ whole genome shotgun (WGS) entry which is preliminary data.</text>
</comment>
<evidence type="ECO:0000313" key="2">
    <source>
        <dbReference type="EMBL" id="KAF7259056.1"/>
    </source>
</evidence>
<evidence type="ECO:0000256" key="1">
    <source>
        <dbReference type="SAM" id="MobiDB-lite"/>
    </source>
</evidence>
<dbReference type="Proteomes" id="UP000822476">
    <property type="component" value="Unassembled WGS sequence"/>
</dbReference>